<feature type="non-terminal residue" evidence="9">
    <location>
        <position position="1"/>
    </location>
</feature>
<evidence type="ECO:0000256" key="3">
    <source>
        <dbReference type="ARBA" id="ARBA00022679"/>
    </source>
</evidence>
<dbReference type="NCBIfam" id="NF000658">
    <property type="entry name" value="PRK00029.1"/>
    <property type="match status" value="1"/>
</dbReference>
<keyword evidence="3" id="KW-0808">Transferase</keyword>
<name>A0ABT9BE00_9BACT</name>
<protein>
    <submittedName>
        <fullName evidence="9">YdiU family protein</fullName>
    </submittedName>
</protein>
<dbReference type="PANTHER" id="PTHR32057:SF14">
    <property type="entry name" value="PROTEIN ADENYLYLTRANSFERASE SELO, MITOCHONDRIAL"/>
    <property type="match status" value="1"/>
</dbReference>
<organism evidence="9 10">
    <name type="scientific">Hymenobacter aranciens</name>
    <dbReference type="NCBI Taxonomy" id="3063996"/>
    <lineage>
        <taxon>Bacteria</taxon>
        <taxon>Pseudomonadati</taxon>
        <taxon>Bacteroidota</taxon>
        <taxon>Cytophagia</taxon>
        <taxon>Cytophagales</taxon>
        <taxon>Hymenobacteraceae</taxon>
        <taxon>Hymenobacter</taxon>
    </lineage>
</organism>
<reference evidence="9" key="1">
    <citation type="submission" date="2023-07" db="EMBL/GenBank/DDBJ databases">
        <authorList>
            <person name="Kim M.K."/>
        </authorList>
    </citation>
    <scope>NUCLEOTIDE SEQUENCE</scope>
    <source>
        <strain evidence="9">ASUV-10-1</strain>
    </source>
</reference>
<keyword evidence="8" id="KW-0460">Magnesium</keyword>
<keyword evidence="7" id="KW-0067">ATP-binding</keyword>
<evidence type="ECO:0000256" key="8">
    <source>
        <dbReference type="ARBA" id="ARBA00022842"/>
    </source>
</evidence>
<dbReference type="HAMAP" id="MF_00692">
    <property type="entry name" value="SelO"/>
    <property type="match status" value="1"/>
</dbReference>
<sequence>VAAPQLLAWSDDLAARLGLARPPARGPAVDALAGNLVTGSMKPFAARYGGHQFGNWAGQLGDGRAIALGELAAPDGTRWEIQLKGAGPTPYSRRADGRAVLRSSVREFLCSEAMHHLGVPTTRALSLVGTGDQVVRDMFYNGNPQAEPGAIVARVAPSFVRFGNFQLLAASGEIDNLRALADYVIRHHFPALGAPGPEVYLRWFEEVARRTAVMVAQWMSVGFVHGVMNTDNMSILGLTIDYGPYGWLEPYDPAWTPNTTDFGQRRYAFGQQPAVALWNLWQLGQALVPLVAQPNDLNQGLDRHRATLATTRAALLRQKLGLLHDLPDDSALLDALPEALAEAEVDMTIFFRRLSHLAPALLAAAPTGEEAAFQTLLAEAGYLPQPHPGTAPLLAWLPRYLARLRHEPAAPEATRRTMLAANPKYVLRNYLAQNAIQAAEKGDLSYLETLLQVLQKPYDEQPEHEELAAKRPAWAWDLPGCATLSCSS</sequence>
<dbReference type="InterPro" id="IPR003846">
    <property type="entry name" value="SelO"/>
</dbReference>
<keyword evidence="6" id="KW-0547">Nucleotide-binding</keyword>
<dbReference type="Pfam" id="PF02696">
    <property type="entry name" value="SelO"/>
    <property type="match status" value="1"/>
</dbReference>
<evidence type="ECO:0000256" key="5">
    <source>
        <dbReference type="ARBA" id="ARBA00022723"/>
    </source>
</evidence>
<evidence type="ECO:0000256" key="6">
    <source>
        <dbReference type="ARBA" id="ARBA00022741"/>
    </source>
</evidence>
<comment type="cofactor">
    <cofactor evidence="1">
        <name>Mg(2+)</name>
        <dbReference type="ChEBI" id="CHEBI:18420"/>
    </cofactor>
</comment>
<gene>
    <name evidence="9" type="ORF">Q5H93_17260</name>
</gene>
<dbReference type="Proteomes" id="UP001176429">
    <property type="component" value="Unassembled WGS sequence"/>
</dbReference>
<dbReference type="RefSeq" id="WP_305007860.1">
    <property type="nucleotide sequence ID" value="NZ_JAUQSY010000011.1"/>
</dbReference>
<dbReference type="EMBL" id="JAUQSY010000011">
    <property type="protein sequence ID" value="MDO7876496.1"/>
    <property type="molecule type" value="Genomic_DNA"/>
</dbReference>
<dbReference type="PANTHER" id="PTHR32057">
    <property type="entry name" value="PROTEIN ADENYLYLTRANSFERASE SELO, MITOCHONDRIAL"/>
    <property type="match status" value="1"/>
</dbReference>
<keyword evidence="4" id="KW-0548">Nucleotidyltransferase</keyword>
<accession>A0ABT9BE00</accession>
<comment type="similarity">
    <text evidence="2">Belongs to the SELO family.</text>
</comment>
<evidence type="ECO:0000256" key="4">
    <source>
        <dbReference type="ARBA" id="ARBA00022695"/>
    </source>
</evidence>
<comment type="caution">
    <text evidence="9">The sequence shown here is derived from an EMBL/GenBank/DDBJ whole genome shotgun (WGS) entry which is preliminary data.</text>
</comment>
<evidence type="ECO:0000256" key="7">
    <source>
        <dbReference type="ARBA" id="ARBA00022840"/>
    </source>
</evidence>
<evidence type="ECO:0000313" key="10">
    <source>
        <dbReference type="Proteomes" id="UP001176429"/>
    </source>
</evidence>
<keyword evidence="10" id="KW-1185">Reference proteome</keyword>
<proteinExistence type="inferred from homology"/>
<evidence type="ECO:0000256" key="2">
    <source>
        <dbReference type="ARBA" id="ARBA00009747"/>
    </source>
</evidence>
<evidence type="ECO:0000256" key="1">
    <source>
        <dbReference type="ARBA" id="ARBA00001946"/>
    </source>
</evidence>
<keyword evidence="5" id="KW-0479">Metal-binding</keyword>
<evidence type="ECO:0000313" key="9">
    <source>
        <dbReference type="EMBL" id="MDO7876496.1"/>
    </source>
</evidence>